<keyword evidence="10" id="KW-1185">Reference proteome</keyword>
<feature type="domain" description="HTH gntR-type" evidence="8">
    <location>
        <begin position="1"/>
        <end position="69"/>
    </location>
</feature>
<sequence>MTRYQHLANLLAERIEQGLYRHGEKLPSVRALSQEHGVSISTVQQAYQKLEDLQLITPQPRSGYFIAPRKAQPPVPAMSRPVQRPVDVTQWEQVLTLLDVRGDKTMAAFGGGSPDVSQPSLKPLWREMSRIVQHNTDDILNYDELAGRRDMREQIARLMLDGGTVTTADDIIITQGCHAALSIALFSVCKPGDIVAVESPSYYGTMQLLRGFNIKAIEIPTDSQTGISIEALELALEQWPIKGVILVPNCNNPLGFIMPDERKRAILALAQRHDLAIFEDDIYGELANDYPRPRTIKSWDIDGRVLLCSSFTKTIAPGLRVGWIAPGRYRDRVLHMKYATSGTTVPTTQMAVAAFIREGHYHRHVRRMRQIYQQNMETYTCWVRQYFPCGICVTRPQGGFLLWIELPEHVDMVCVGQQLARLKIQIAPGSLFSASGKYRNCLRLNCALPPTEPHQRVVAQLGEAIRVAIEWNNAR</sequence>
<dbReference type="Pfam" id="PF00155">
    <property type="entry name" value="Aminotran_1_2"/>
    <property type="match status" value="1"/>
</dbReference>
<dbReference type="EMBL" id="JNGI01000128">
    <property type="protein sequence ID" value="KNC91424.1"/>
    <property type="molecule type" value="Genomic_DNA"/>
</dbReference>
<dbReference type="SUPFAM" id="SSF46785">
    <property type="entry name" value="Winged helix' DNA-binding domain"/>
    <property type="match status" value="1"/>
</dbReference>
<dbReference type="InterPro" id="IPR015422">
    <property type="entry name" value="PyrdxlP-dep_Trfase_small"/>
</dbReference>
<dbReference type="InterPro" id="IPR015424">
    <property type="entry name" value="PyrdxlP-dep_Trfase"/>
</dbReference>
<dbReference type="PROSITE" id="PS50949">
    <property type="entry name" value="HTH_GNTR"/>
    <property type="match status" value="1"/>
</dbReference>
<evidence type="ECO:0000256" key="1">
    <source>
        <dbReference type="ARBA" id="ARBA00005384"/>
    </source>
</evidence>
<dbReference type="InterPro" id="IPR004839">
    <property type="entry name" value="Aminotransferase_I/II_large"/>
</dbReference>
<evidence type="ECO:0000256" key="4">
    <source>
        <dbReference type="ARBA" id="ARBA00022898"/>
    </source>
</evidence>
<dbReference type="GO" id="GO:0008483">
    <property type="term" value="F:transaminase activity"/>
    <property type="evidence" value="ECO:0007669"/>
    <property type="project" value="UniProtKB-KW"/>
</dbReference>
<dbReference type="FunFam" id="3.40.640.10:FF:000023">
    <property type="entry name" value="Transcriptional regulator, GntR family"/>
    <property type="match status" value="1"/>
</dbReference>
<dbReference type="AlphaFoldDB" id="A0A0L0GRD4"/>
<evidence type="ECO:0000256" key="7">
    <source>
        <dbReference type="ARBA" id="ARBA00023163"/>
    </source>
</evidence>
<keyword evidence="6" id="KW-0238">DNA-binding</keyword>
<dbReference type="GO" id="GO:0003700">
    <property type="term" value="F:DNA-binding transcription factor activity"/>
    <property type="evidence" value="ECO:0007669"/>
    <property type="project" value="InterPro"/>
</dbReference>
<dbReference type="Gene3D" id="3.40.640.10">
    <property type="entry name" value="Type I PLP-dependent aspartate aminotransferase-like (Major domain)"/>
    <property type="match status" value="1"/>
</dbReference>
<keyword evidence="4" id="KW-0663">Pyridoxal phosphate</keyword>
<dbReference type="CDD" id="cd00609">
    <property type="entry name" value="AAT_like"/>
    <property type="match status" value="1"/>
</dbReference>
<evidence type="ECO:0000313" key="9">
    <source>
        <dbReference type="EMBL" id="KNC91424.1"/>
    </source>
</evidence>
<dbReference type="FunFam" id="1.10.10.10:FF:000401">
    <property type="entry name" value="GntR family transcriptional regulator"/>
    <property type="match status" value="1"/>
</dbReference>
<accession>A0A0L0GRD4</accession>
<gene>
    <name evidence="9" type="ORF">GM31_02315</name>
</gene>
<dbReference type="RefSeq" id="WP_049857596.1">
    <property type="nucleotide sequence ID" value="NZ_JNGI01000128.1"/>
</dbReference>
<dbReference type="GO" id="GO:0030170">
    <property type="term" value="F:pyridoxal phosphate binding"/>
    <property type="evidence" value="ECO:0007669"/>
    <property type="project" value="InterPro"/>
</dbReference>
<dbReference type="PANTHER" id="PTHR46577:SF2">
    <property type="entry name" value="TRANSCRIPTIONAL REGULATORY PROTEIN"/>
    <property type="match status" value="1"/>
</dbReference>
<evidence type="ECO:0000256" key="2">
    <source>
        <dbReference type="ARBA" id="ARBA00022576"/>
    </source>
</evidence>
<dbReference type="InterPro" id="IPR000524">
    <property type="entry name" value="Tscrpt_reg_HTH_GntR"/>
</dbReference>
<dbReference type="STRING" id="379893.GCA_001297775_03208"/>
<dbReference type="SUPFAM" id="SSF53383">
    <property type="entry name" value="PLP-dependent transferases"/>
    <property type="match status" value="1"/>
</dbReference>
<dbReference type="InterPro" id="IPR051446">
    <property type="entry name" value="HTH_trans_reg/aminotransferase"/>
</dbReference>
<organism evidence="9 10">
    <name type="scientific">Trabulsiella odontotermitis</name>
    <dbReference type="NCBI Taxonomy" id="379893"/>
    <lineage>
        <taxon>Bacteria</taxon>
        <taxon>Pseudomonadati</taxon>
        <taxon>Pseudomonadota</taxon>
        <taxon>Gammaproteobacteria</taxon>
        <taxon>Enterobacterales</taxon>
        <taxon>Enterobacteriaceae</taxon>
        <taxon>Trabulsiella</taxon>
    </lineage>
</organism>
<evidence type="ECO:0000256" key="6">
    <source>
        <dbReference type="ARBA" id="ARBA00023125"/>
    </source>
</evidence>
<reference evidence="9 10" key="1">
    <citation type="journal article" date="2015" name="Appl. Environ. Microbiol.">
        <title>The Enterobacterium Trabulsiella odontotermitis Presents Novel Adaptations Related to Its Association with Fungus-Growing Termites.</title>
        <authorList>
            <person name="Sapountzis P."/>
            <person name="Gruntjes T."/>
            <person name="Otani S."/>
            <person name="Estevez J."/>
            <person name="da Costa R.R."/>
            <person name="Plunkett G.3rd."/>
            <person name="Perna N.T."/>
            <person name="Poulsen M."/>
        </authorList>
    </citation>
    <scope>NUCLEOTIDE SEQUENCE [LARGE SCALE GENOMIC DNA]</scope>
    <source>
        <strain evidence="9 10">12</strain>
    </source>
</reference>
<dbReference type="Gene3D" id="3.90.1150.10">
    <property type="entry name" value="Aspartate Aminotransferase, domain 1"/>
    <property type="match status" value="1"/>
</dbReference>
<dbReference type="Proteomes" id="UP000037393">
    <property type="component" value="Unassembled WGS sequence"/>
</dbReference>
<dbReference type="Gene3D" id="1.10.10.10">
    <property type="entry name" value="Winged helix-like DNA-binding domain superfamily/Winged helix DNA-binding domain"/>
    <property type="match status" value="1"/>
</dbReference>
<dbReference type="SMART" id="SM00345">
    <property type="entry name" value="HTH_GNTR"/>
    <property type="match status" value="1"/>
</dbReference>
<keyword evidence="7" id="KW-0804">Transcription</keyword>
<evidence type="ECO:0000256" key="3">
    <source>
        <dbReference type="ARBA" id="ARBA00022679"/>
    </source>
</evidence>
<dbReference type="PANTHER" id="PTHR46577">
    <property type="entry name" value="HTH-TYPE TRANSCRIPTIONAL REGULATORY PROTEIN GABR"/>
    <property type="match status" value="1"/>
</dbReference>
<evidence type="ECO:0000259" key="8">
    <source>
        <dbReference type="PROSITE" id="PS50949"/>
    </source>
</evidence>
<keyword evidence="3" id="KW-0808">Transferase</keyword>
<evidence type="ECO:0000256" key="5">
    <source>
        <dbReference type="ARBA" id="ARBA00023015"/>
    </source>
</evidence>
<comment type="similarity">
    <text evidence="1">In the C-terminal section; belongs to the class-I pyridoxal-phosphate-dependent aminotransferase family.</text>
</comment>
<comment type="caution">
    <text evidence="9">The sequence shown here is derived from an EMBL/GenBank/DDBJ whole genome shotgun (WGS) entry which is preliminary data.</text>
</comment>
<dbReference type="InterPro" id="IPR036390">
    <property type="entry name" value="WH_DNA-bd_sf"/>
</dbReference>
<dbReference type="Pfam" id="PF00392">
    <property type="entry name" value="GntR"/>
    <property type="match status" value="1"/>
</dbReference>
<keyword evidence="5" id="KW-0805">Transcription regulation</keyword>
<dbReference type="PATRIC" id="fig|379893.4.peg.476"/>
<dbReference type="CDD" id="cd07377">
    <property type="entry name" value="WHTH_GntR"/>
    <property type="match status" value="1"/>
</dbReference>
<dbReference type="OrthoDB" id="9804020at2"/>
<name>A0A0L0GRD4_9ENTR</name>
<dbReference type="GO" id="GO:0003677">
    <property type="term" value="F:DNA binding"/>
    <property type="evidence" value="ECO:0007669"/>
    <property type="project" value="UniProtKB-KW"/>
</dbReference>
<protein>
    <submittedName>
        <fullName evidence="9">GntR family transcriptional regulator</fullName>
    </submittedName>
</protein>
<keyword evidence="2" id="KW-0032">Aminotransferase</keyword>
<dbReference type="InterPro" id="IPR036388">
    <property type="entry name" value="WH-like_DNA-bd_sf"/>
</dbReference>
<dbReference type="InterPro" id="IPR015421">
    <property type="entry name" value="PyrdxlP-dep_Trfase_major"/>
</dbReference>
<evidence type="ECO:0000313" key="10">
    <source>
        <dbReference type="Proteomes" id="UP000037393"/>
    </source>
</evidence>
<proteinExistence type="inferred from homology"/>